<dbReference type="OrthoDB" id="6039950at2759"/>
<dbReference type="GO" id="GO:0006004">
    <property type="term" value="P:fucose metabolic process"/>
    <property type="evidence" value="ECO:0007669"/>
    <property type="project" value="TreeGrafter"/>
</dbReference>
<evidence type="ECO:0000256" key="6">
    <source>
        <dbReference type="SAM" id="SignalP"/>
    </source>
</evidence>
<evidence type="ECO:0000256" key="1">
    <source>
        <dbReference type="ARBA" id="ARBA00007951"/>
    </source>
</evidence>
<dbReference type="SUPFAM" id="SSF51445">
    <property type="entry name" value="(Trans)glycosidases"/>
    <property type="match status" value="1"/>
</dbReference>
<dbReference type="EMBL" id="CDHN01000005">
    <property type="protein sequence ID" value="CEJ92998.1"/>
    <property type="molecule type" value="Genomic_DNA"/>
</dbReference>
<feature type="chain" id="PRO_5001990398" description="alpha-L-fucosidase" evidence="6">
    <location>
        <begin position="18"/>
        <end position="484"/>
    </location>
</feature>
<dbReference type="InterPro" id="IPR000933">
    <property type="entry name" value="Glyco_hydro_29"/>
</dbReference>
<sequence length="484" mass="53584">MKTAVVAALASLGAAAAAPKPANEPFHGRYRISPVDGTKIALPTKEQLAFQDREIGFLIHFNIATYIQEDGCNSNQSLVPERKLFDPELLNTDQWMESAKDLGAKYATLVAKHNCGFTTWPSKVQFSDRDGNAMTYNYTVAQSPVSGKDVIRSFVDSTKKYSLGHGFYYSSVVNNYLNVYGSEARKEPLAPGQVGVTTETYNKVVIDQLTELWGQYGDLTEIWFDGGYSGAQKASIEKLLEEKQSKAVIFNGCDTKGVCLSDKPIRWIGNEMGNAGDDNWSTGVGEDSGDPGSPFFAPAECDTSLQTQDRWFWGVKQPLRSLKEMVGVYHSSVGRNCVLALDLAPDRNGLVPADAAARYKELGDFIRSCYDDEEPSKYVDSSIDGQYLMTFDKPTTIDRIVMMEDQTNGQLIRSYNVYAKIIDSDGINHSKDVPWTRVSGGKSIGHKRIDLFDAPVTVTDVMINSTYVDVPEFRSVSVHLCERF</sequence>
<dbReference type="EC" id="3.2.1.51" evidence="2"/>
<feature type="signal peptide" evidence="6">
    <location>
        <begin position="1"/>
        <end position="17"/>
    </location>
</feature>
<evidence type="ECO:0000313" key="8">
    <source>
        <dbReference type="EMBL" id="CEJ92998.1"/>
    </source>
</evidence>
<gene>
    <name evidence="8" type="ORF">VHEMI08618</name>
</gene>
<dbReference type="STRING" id="1531966.A0A0A1TNS7"/>
<protein>
    <recommendedName>
        <fullName evidence="2">alpha-L-fucosidase</fullName>
        <ecNumber evidence="2">3.2.1.51</ecNumber>
    </recommendedName>
</protein>
<dbReference type="InterPro" id="IPR017853">
    <property type="entry name" value="GH"/>
</dbReference>
<dbReference type="HOGENOM" id="CLU_002934_7_2_1"/>
<dbReference type="Gene3D" id="3.20.20.80">
    <property type="entry name" value="Glycosidases"/>
    <property type="match status" value="1"/>
</dbReference>
<comment type="similarity">
    <text evidence="1">Belongs to the glycosyl hydrolase 29 family.</text>
</comment>
<dbReference type="Gene3D" id="2.60.120.260">
    <property type="entry name" value="Galactose-binding domain-like"/>
    <property type="match status" value="1"/>
</dbReference>
<name>A0A0A1TNS7_9HYPO</name>
<organism evidence="8 9">
    <name type="scientific">[Torrubiella] hemipterigena</name>
    <dbReference type="NCBI Taxonomy" id="1531966"/>
    <lineage>
        <taxon>Eukaryota</taxon>
        <taxon>Fungi</taxon>
        <taxon>Dikarya</taxon>
        <taxon>Ascomycota</taxon>
        <taxon>Pezizomycotina</taxon>
        <taxon>Sordariomycetes</taxon>
        <taxon>Hypocreomycetidae</taxon>
        <taxon>Hypocreales</taxon>
        <taxon>Clavicipitaceae</taxon>
        <taxon>Clavicipitaceae incertae sedis</taxon>
        <taxon>'Torrubiella' clade</taxon>
    </lineage>
</organism>
<dbReference type="Pfam" id="PF01120">
    <property type="entry name" value="Alpha_L_fucos"/>
    <property type="match status" value="1"/>
</dbReference>
<keyword evidence="3 6" id="KW-0732">Signal</keyword>
<reference evidence="8 9" key="1">
    <citation type="journal article" date="2015" name="Genome Announc.">
        <title>Draft Genome Sequence and Gene Annotation of the Entomopathogenic Fungus Verticillium hemipterigenum.</title>
        <authorList>
            <person name="Horn F."/>
            <person name="Habel A."/>
            <person name="Scharf D.H."/>
            <person name="Dworschak J."/>
            <person name="Brakhage A.A."/>
            <person name="Guthke R."/>
            <person name="Hertweck C."/>
            <person name="Linde J."/>
        </authorList>
    </citation>
    <scope>NUCLEOTIDE SEQUENCE [LARGE SCALE GENOMIC DNA]</scope>
</reference>
<dbReference type="Proteomes" id="UP000039046">
    <property type="component" value="Unassembled WGS sequence"/>
</dbReference>
<keyword evidence="9" id="KW-1185">Reference proteome</keyword>
<dbReference type="SMART" id="SM00812">
    <property type="entry name" value="Alpha_L_fucos"/>
    <property type="match status" value="1"/>
</dbReference>
<evidence type="ECO:0000256" key="4">
    <source>
        <dbReference type="ARBA" id="ARBA00022801"/>
    </source>
</evidence>
<dbReference type="AlphaFoldDB" id="A0A0A1TNS7"/>
<dbReference type="PANTHER" id="PTHR10030">
    <property type="entry name" value="ALPHA-L-FUCOSIDASE"/>
    <property type="match status" value="1"/>
</dbReference>
<evidence type="ECO:0000313" key="9">
    <source>
        <dbReference type="Proteomes" id="UP000039046"/>
    </source>
</evidence>
<dbReference type="InterPro" id="IPR057739">
    <property type="entry name" value="Glyco_hydro_29_N"/>
</dbReference>
<dbReference type="GO" id="GO:0004560">
    <property type="term" value="F:alpha-L-fucosidase activity"/>
    <property type="evidence" value="ECO:0007669"/>
    <property type="project" value="UniProtKB-EC"/>
</dbReference>
<evidence type="ECO:0000259" key="7">
    <source>
        <dbReference type="Pfam" id="PF01120"/>
    </source>
</evidence>
<dbReference type="GO" id="GO:0016139">
    <property type="term" value="P:glycoside catabolic process"/>
    <property type="evidence" value="ECO:0007669"/>
    <property type="project" value="TreeGrafter"/>
</dbReference>
<feature type="domain" description="Glycoside hydrolase family 29 N-terminal" evidence="7">
    <location>
        <begin position="83"/>
        <end position="367"/>
    </location>
</feature>
<evidence type="ECO:0000256" key="5">
    <source>
        <dbReference type="ARBA" id="ARBA00023295"/>
    </source>
</evidence>
<keyword evidence="5" id="KW-0326">Glycosidase</keyword>
<evidence type="ECO:0000256" key="2">
    <source>
        <dbReference type="ARBA" id="ARBA00012662"/>
    </source>
</evidence>
<evidence type="ECO:0000256" key="3">
    <source>
        <dbReference type="ARBA" id="ARBA00022729"/>
    </source>
</evidence>
<dbReference type="PANTHER" id="PTHR10030:SF37">
    <property type="entry name" value="ALPHA-L-FUCOSIDASE-RELATED"/>
    <property type="match status" value="1"/>
</dbReference>
<proteinExistence type="inferred from homology"/>
<accession>A0A0A1TNS7</accession>
<keyword evidence="4" id="KW-0378">Hydrolase</keyword>